<dbReference type="Proteomes" id="UP001239626">
    <property type="component" value="Unassembled WGS sequence"/>
</dbReference>
<comment type="caution">
    <text evidence="2">The sequence shown here is derived from an EMBL/GenBank/DDBJ whole genome shotgun (WGS) entry which is preliminary data.</text>
</comment>
<dbReference type="SUPFAM" id="SSF54427">
    <property type="entry name" value="NTF2-like"/>
    <property type="match status" value="1"/>
</dbReference>
<evidence type="ECO:0000313" key="2">
    <source>
        <dbReference type="EMBL" id="MDQ0372484.1"/>
    </source>
</evidence>
<gene>
    <name evidence="2" type="ORF">J2X26_000781</name>
</gene>
<accession>A0ABU0EB41</accession>
<dbReference type="EMBL" id="JAUSVB010000001">
    <property type="protein sequence ID" value="MDQ0372484.1"/>
    <property type="molecule type" value="Genomic_DNA"/>
</dbReference>
<dbReference type="Gene3D" id="3.10.450.50">
    <property type="match status" value="1"/>
</dbReference>
<evidence type="ECO:0000259" key="1">
    <source>
        <dbReference type="Pfam" id="PF12680"/>
    </source>
</evidence>
<feature type="domain" description="SnoaL-like" evidence="1">
    <location>
        <begin position="9"/>
        <end position="104"/>
    </location>
</feature>
<dbReference type="InterPro" id="IPR037401">
    <property type="entry name" value="SnoaL-like"/>
</dbReference>
<keyword evidence="3" id="KW-1185">Reference proteome</keyword>
<dbReference type="Pfam" id="PF12680">
    <property type="entry name" value="SnoaL_2"/>
    <property type="match status" value="1"/>
</dbReference>
<name>A0ABU0EB41_9CELL</name>
<sequence>MTQHVLDIVTGYQDAWTSGDLDAAATYLAPDFTFEGAGASFTSTDEFLPFLARFAGRIGRGWRKVAAFGDGDELLVMYELHGPAGQALPLTVDHFVVRDGKIVSETLVFDSAAFGQAMAGAAASR</sequence>
<dbReference type="RefSeq" id="WP_307490007.1">
    <property type="nucleotide sequence ID" value="NZ_JAUSVB010000001.1"/>
</dbReference>
<proteinExistence type="predicted"/>
<organism evidence="2 3">
    <name type="scientific">Cellulomonas humilata</name>
    <dbReference type="NCBI Taxonomy" id="144055"/>
    <lineage>
        <taxon>Bacteria</taxon>
        <taxon>Bacillati</taxon>
        <taxon>Actinomycetota</taxon>
        <taxon>Actinomycetes</taxon>
        <taxon>Micrococcales</taxon>
        <taxon>Cellulomonadaceae</taxon>
        <taxon>Cellulomonas</taxon>
    </lineage>
</organism>
<protein>
    <submittedName>
        <fullName evidence="2">Ketosteroid isomerase-like protein</fullName>
    </submittedName>
</protein>
<dbReference type="InterPro" id="IPR032710">
    <property type="entry name" value="NTF2-like_dom_sf"/>
</dbReference>
<reference evidence="2 3" key="1">
    <citation type="submission" date="2023-07" db="EMBL/GenBank/DDBJ databases">
        <title>Sorghum-associated microbial communities from plants grown in Nebraska, USA.</title>
        <authorList>
            <person name="Schachtman D."/>
        </authorList>
    </citation>
    <scope>NUCLEOTIDE SEQUENCE [LARGE SCALE GENOMIC DNA]</scope>
    <source>
        <strain evidence="2 3">BE332</strain>
    </source>
</reference>
<evidence type="ECO:0000313" key="3">
    <source>
        <dbReference type="Proteomes" id="UP001239626"/>
    </source>
</evidence>